<dbReference type="AlphaFoldDB" id="A0A0B1SXK3"/>
<dbReference type="OrthoDB" id="5791734at2759"/>
<gene>
    <name evidence="1" type="ORF">OESDEN_11972</name>
</gene>
<reference evidence="1 2" key="1">
    <citation type="submission" date="2014-03" db="EMBL/GenBank/DDBJ databases">
        <title>Draft genome of the hookworm Oesophagostomum dentatum.</title>
        <authorList>
            <person name="Mitreva M."/>
        </authorList>
    </citation>
    <scope>NUCLEOTIDE SEQUENCE [LARGE SCALE GENOMIC DNA]</scope>
    <source>
        <strain evidence="1 2">OD-Hann</strain>
    </source>
</reference>
<evidence type="ECO:0000313" key="1">
    <source>
        <dbReference type="EMBL" id="KHJ88237.1"/>
    </source>
</evidence>
<keyword evidence="2" id="KW-1185">Reference proteome</keyword>
<dbReference type="Proteomes" id="UP000053660">
    <property type="component" value="Unassembled WGS sequence"/>
</dbReference>
<protein>
    <submittedName>
        <fullName evidence="1">Uncharacterized protein</fullName>
    </submittedName>
</protein>
<accession>A0A0B1SXK3</accession>
<proteinExistence type="predicted"/>
<name>A0A0B1SXK3_OESDE</name>
<organism evidence="1 2">
    <name type="scientific">Oesophagostomum dentatum</name>
    <name type="common">Nodular worm</name>
    <dbReference type="NCBI Taxonomy" id="61180"/>
    <lineage>
        <taxon>Eukaryota</taxon>
        <taxon>Metazoa</taxon>
        <taxon>Ecdysozoa</taxon>
        <taxon>Nematoda</taxon>
        <taxon>Chromadorea</taxon>
        <taxon>Rhabditida</taxon>
        <taxon>Rhabditina</taxon>
        <taxon>Rhabditomorpha</taxon>
        <taxon>Strongyloidea</taxon>
        <taxon>Strongylidae</taxon>
        <taxon>Oesophagostomum</taxon>
    </lineage>
</organism>
<evidence type="ECO:0000313" key="2">
    <source>
        <dbReference type="Proteomes" id="UP000053660"/>
    </source>
</evidence>
<sequence length="155" mass="17250">MVQMVSSKSTACYSCVALNYRVTVPSRNGPLPPAQDAKNLSELFGAMRRSGLQVPHLADTCADLSPYSSSSTFMQAPIILCRDKRCAKLLFRFKGRLISIEYLPERSTLLSIQVKKSLYETAFRICSLIKHYCIAMRGSAPANLRIGGFLCLFFL</sequence>
<dbReference type="EMBL" id="KN556226">
    <property type="protein sequence ID" value="KHJ88237.1"/>
    <property type="molecule type" value="Genomic_DNA"/>
</dbReference>